<evidence type="ECO:0000256" key="4">
    <source>
        <dbReference type="ARBA" id="ARBA00022989"/>
    </source>
</evidence>
<evidence type="ECO:0000313" key="8">
    <source>
        <dbReference type="EMBL" id="OJA18690.1"/>
    </source>
</evidence>
<feature type="transmembrane region" description="Helical" evidence="6">
    <location>
        <begin position="269"/>
        <end position="289"/>
    </location>
</feature>
<feature type="transmembrane region" description="Helical" evidence="6">
    <location>
        <begin position="202"/>
        <end position="224"/>
    </location>
</feature>
<dbReference type="SUPFAM" id="SSF103473">
    <property type="entry name" value="MFS general substrate transporter"/>
    <property type="match status" value="1"/>
</dbReference>
<comment type="caution">
    <text evidence="8">The sequence shown here is derived from an EMBL/GenBank/DDBJ whole genome shotgun (WGS) entry which is preliminary data.</text>
</comment>
<feature type="transmembrane region" description="Helical" evidence="6">
    <location>
        <begin position="340"/>
        <end position="361"/>
    </location>
</feature>
<organism evidence="8 9">
    <name type="scientific">Rhizopogon vesiculosus</name>
    <dbReference type="NCBI Taxonomy" id="180088"/>
    <lineage>
        <taxon>Eukaryota</taxon>
        <taxon>Fungi</taxon>
        <taxon>Dikarya</taxon>
        <taxon>Basidiomycota</taxon>
        <taxon>Agaricomycotina</taxon>
        <taxon>Agaricomycetes</taxon>
        <taxon>Agaricomycetidae</taxon>
        <taxon>Boletales</taxon>
        <taxon>Suillineae</taxon>
        <taxon>Rhizopogonaceae</taxon>
        <taxon>Rhizopogon</taxon>
    </lineage>
</organism>
<feature type="transmembrane region" description="Helical" evidence="6">
    <location>
        <begin position="373"/>
        <end position="392"/>
    </location>
</feature>
<feature type="transmembrane region" description="Helical" evidence="6">
    <location>
        <begin position="497"/>
        <end position="518"/>
    </location>
</feature>
<evidence type="ECO:0000259" key="7">
    <source>
        <dbReference type="PROSITE" id="PS50850"/>
    </source>
</evidence>
<dbReference type="Gene3D" id="1.20.1250.20">
    <property type="entry name" value="MFS general substrate transporter like domains"/>
    <property type="match status" value="2"/>
</dbReference>
<evidence type="ECO:0000256" key="5">
    <source>
        <dbReference type="ARBA" id="ARBA00023136"/>
    </source>
</evidence>
<keyword evidence="2" id="KW-0813">Transport</keyword>
<name>A0A1J8RAB6_9AGAM</name>
<evidence type="ECO:0000256" key="1">
    <source>
        <dbReference type="ARBA" id="ARBA00004141"/>
    </source>
</evidence>
<dbReference type="PANTHER" id="PTHR43791">
    <property type="entry name" value="PERMEASE-RELATED"/>
    <property type="match status" value="1"/>
</dbReference>
<dbReference type="GO" id="GO:0016020">
    <property type="term" value="C:membrane"/>
    <property type="evidence" value="ECO:0007669"/>
    <property type="project" value="UniProtKB-SubCell"/>
</dbReference>
<dbReference type="Proteomes" id="UP000183567">
    <property type="component" value="Unassembled WGS sequence"/>
</dbReference>
<dbReference type="InterPro" id="IPR036259">
    <property type="entry name" value="MFS_trans_sf"/>
</dbReference>
<dbReference type="PANTHER" id="PTHR43791:SF36">
    <property type="entry name" value="TRANSPORTER, PUTATIVE (AFU_ORTHOLOGUE AFUA_6G08340)-RELATED"/>
    <property type="match status" value="1"/>
</dbReference>
<evidence type="ECO:0000256" key="3">
    <source>
        <dbReference type="ARBA" id="ARBA00022692"/>
    </source>
</evidence>
<dbReference type="FunFam" id="1.20.1250.20:FF:000013">
    <property type="entry name" value="MFS general substrate transporter"/>
    <property type="match status" value="1"/>
</dbReference>
<comment type="subcellular location">
    <subcellularLocation>
        <location evidence="1">Membrane</location>
        <topology evidence="1">Multi-pass membrane protein</topology>
    </subcellularLocation>
</comment>
<feature type="transmembrane region" description="Helical" evidence="6">
    <location>
        <begin position="430"/>
        <end position="453"/>
    </location>
</feature>
<feature type="transmembrane region" description="Helical" evidence="6">
    <location>
        <begin position="465"/>
        <end position="485"/>
    </location>
</feature>
<reference evidence="8 9" key="1">
    <citation type="submission" date="2016-03" db="EMBL/GenBank/DDBJ databases">
        <title>Comparative genomics of the ectomycorrhizal sister species Rhizopogon vinicolor and Rhizopogon vesiculosus (Basidiomycota: Boletales) reveals a divergence of the mating type B locus.</title>
        <authorList>
            <person name="Mujic A.B."/>
            <person name="Kuo A."/>
            <person name="Tritt A."/>
            <person name="Lipzen A."/>
            <person name="Chen C."/>
            <person name="Johnson J."/>
            <person name="Sharma A."/>
            <person name="Barry K."/>
            <person name="Grigoriev I.V."/>
            <person name="Spatafora J.W."/>
        </authorList>
    </citation>
    <scope>NUCLEOTIDE SEQUENCE [LARGE SCALE GENOMIC DNA]</scope>
    <source>
        <strain evidence="8 9">AM-OR11-056</strain>
    </source>
</reference>
<dbReference type="InterPro" id="IPR011701">
    <property type="entry name" value="MFS"/>
</dbReference>
<dbReference type="Pfam" id="PF07690">
    <property type="entry name" value="MFS_1"/>
    <property type="match status" value="1"/>
</dbReference>
<dbReference type="AlphaFoldDB" id="A0A1J8RAB6"/>
<dbReference type="InterPro" id="IPR020846">
    <property type="entry name" value="MFS_dom"/>
</dbReference>
<feature type="domain" description="Major facilitator superfamily (MFS) profile" evidence="7">
    <location>
        <begin position="107"/>
        <end position="519"/>
    </location>
</feature>
<feature type="transmembrane region" description="Helical" evidence="6">
    <location>
        <begin position="176"/>
        <end position="196"/>
    </location>
</feature>
<feature type="transmembrane region" description="Helical" evidence="6">
    <location>
        <begin position="404"/>
        <end position="424"/>
    </location>
</feature>
<evidence type="ECO:0000256" key="6">
    <source>
        <dbReference type="SAM" id="Phobius"/>
    </source>
</evidence>
<accession>A0A1J8RAB6</accession>
<keyword evidence="9" id="KW-1185">Reference proteome</keyword>
<keyword evidence="3 6" id="KW-0812">Transmembrane</keyword>
<keyword evidence="5 6" id="KW-0472">Membrane</keyword>
<feature type="transmembrane region" description="Helical" evidence="6">
    <location>
        <begin position="103"/>
        <end position="120"/>
    </location>
</feature>
<dbReference type="GO" id="GO:0022857">
    <property type="term" value="F:transmembrane transporter activity"/>
    <property type="evidence" value="ECO:0007669"/>
    <property type="project" value="InterPro"/>
</dbReference>
<dbReference type="OrthoDB" id="2985014at2759"/>
<proteinExistence type="predicted"/>
<evidence type="ECO:0000256" key="2">
    <source>
        <dbReference type="ARBA" id="ARBA00022448"/>
    </source>
</evidence>
<feature type="transmembrane region" description="Helical" evidence="6">
    <location>
        <begin position="149"/>
        <end position="169"/>
    </location>
</feature>
<keyword evidence="4 6" id="KW-1133">Transmembrane helix</keyword>
<dbReference type="EMBL" id="LVVM01001352">
    <property type="protein sequence ID" value="OJA18690.1"/>
    <property type="molecule type" value="Genomic_DNA"/>
</dbReference>
<protein>
    <recommendedName>
        <fullName evidence="7">Major facilitator superfamily (MFS) profile domain-containing protein</fullName>
    </recommendedName>
</protein>
<dbReference type="FunFam" id="1.20.1250.20:FF:000018">
    <property type="entry name" value="MFS transporter permease"/>
    <property type="match status" value="1"/>
</dbReference>
<evidence type="ECO:0000313" key="9">
    <source>
        <dbReference type="Proteomes" id="UP000183567"/>
    </source>
</evidence>
<feature type="transmembrane region" description="Helical" evidence="6">
    <location>
        <begin position="236"/>
        <end position="257"/>
    </location>
</feature>
<sequence>MAAVTSPRLSNFAEHVLCPAPSGPITRSTTAFKKSSVPLVVTQHCRIDFALFLFSETTSVGEMDVNDCERYNVDREDGTDETDLLIQNTLNSETQERLLLRKLDLRILPILCLLYLFAYLDRSNLGNARLQGLPEDILGGDPTGVLFDWVNSTFFFTYILLQLPFTVMSKYYNPRIWIGSSAILWGICSTSMATAYDFTGLVIARLGLGTFEAAFGGSVVLYFSFYYTKAEYGTRIAYWFGFAAVAGAFGGLFAYGIQHVKVSIANWRLLFLLEGTPTILLGVICLFMLPDRPESTPFLTKAERKIAISRMNRGTRGDIGVVVRRSNVTSLQLSKTGGQIYVAAIIYFGLNCALASLSAFLPTIIATMGHTNAMAQLMTVPPYAMAGCVLIVTSYISDRLQIRGPLLVCTCIIGGLGYMMLLGTTHQQDIRYAATFLITSGTYASLGLMLAWFSHNLGSETKKATGIPLYGAIGQCGSILGSHLYPLTEGPAYTNGFTVSALLLFLAALCALLLSISFRLDNVWRDQRYGKPDPNDMVDTSELADKAPGFRYIP</sequence>
<dbReference type="PROSITE" id="PS50850">
    <property type="entry name" value="MFS"/>
    <property type="match status" value="1"/>
</dbReference>
<gene>
    <name evidence="8" type="ORF">AZE42_11007</name>
</gene>